<dbReference type="GO" id="GO:0016740">
    <property type="term" value="F:transferase activity"/>
    <property type="evidence" value="ECO:0007669"/>
    <property type="project" value="UniProtKB-KW"/>
</dbReference>
<dbReference type="Proteomes" id="UP001432180">
    <property type="component" value="Chromosome"/>
</dbReference>
<comment type="subcellular location">
    <subcellularLocation>
        <location evidence="1">Cytoplasm</location>
    </subcellularLocation>
</comment>
<keyword evidence="4" id="KW-0808">Transferase</keyword>
<evidence type="ECO:0000313" key="5">
    <source>
        <dbReference type="Proteomes" id="UP001432180"/>
    </source>
</evidence>
<keyword evidence="5" id="KW-1185">Reference proteome</keyword>
<dbReference type="InterPro" id="IPR025526">
    <property type="entry name" value="DsrC-like_dom_sf"/>
</dbReference>
<evidence type="ECO:0000256" key="1">
    <source>
        <dbReference type="ARBA" id="ARBA00004496"/>
    </source>
</evidence>
<dbReference type="EC" id="2.8.1.-" evidence="4"/>
<dbReference type="Gene3D" id="3.30.1420.10">
    <property type="match status" value="1"/>
</dbReference>
<proteinExistence type="inferred from homology"/>
<dbReference type="InterPro" id="IPR043163">
    <property type="entry name" value="DsrC-like_N"/>
</dbReference>
<dbReference type="RefSeq" id="WP_328984019.1">
    <property type="nucleotide sequence ID" value="NZ_CP121472.1"/>
</dbReference>
<dbReference type="PANTHER" id="PTHR37010">
    <property type="entry name" value="SULFURTRANSFERASE TUSE"/>
    <property type="match status" value="1"/>
</dbReference>
<evidence type="ECO:0000256" key="2">
    <source>
        <dbReference type="ARBA" id="ARBA00005718"/>
    </source>
</evidence>
<reference evidence="4 5" key="1">
    <citation type="journal article" date="2023" name="Microorganisms">
        <title>Thiorhodovibrio frisius and Trv. litoralis spp. nov., Two Novel Members from a Clade of Fastidious Purple Sulfur Bacteria That Exhibit Unique Red-Shifted Light-Harvesting Capabilities.</title>
        <authorList>
            <person name="Methner A."/>
            <person name="Kuzyk S.B."/>
            <person name="Petersen J."/>
            <person name="Bauer S."/>
            <person name="Brinkmann H."/>
            <person name="Sichau K."/>
            <person name="Wanner G."/>
            <person name="Wolf J."/>
            <person name="Neumann-Schaal M."/>
            <person name="Henke P."/>
            <person name="Tank M."/>
            <person name="Sproer C."/>
            <person name="Bunk B."/>
            <person name="Overmann J."/>
        </authorList>
    </citation>
    <scope>NUCLEOTIDE SEQUENCE [LARGE SCALE GENOMIC DNA]</scope>
    <source>
        <strain evidence="4 5">DSM 6702</strain>
    </source>
</reference>
<comment type="similarity">
    <text evidence="2">Belongs to the DsrC/TusE family.</text>
</comment>
<evidence type="ECO:0000313" key="4">
    <source>
        <dbReference type="EMBL" id="WPL18246.1"/>
    </source>
</evidence>
<protein>
    <submittedName>
        <fullName evidence="4">Sulfurtransferase TusE</fullName>
        <ecNumber evidence="4">2.8.1.-</ecNumber>
    </submittedName>
</protein>
<gene>
    <name evidence="4" type="primary">tusE_8</name>
    <name evidence="4" type="ORF">Thiowin_03310</name>
</gene>
<dbReference type="EMBL" id="CP121472">
    <property type="protein sequence ID" value="WPL18246.1"/>
    <property type="molecule type" value="Genomic_DNA"/>
</dbReference>
<dbReference type="PANTHER" id="PTHR37010:SF1">
    <property type="entry name" value="SULFURTRANSFERASE TUSE"/>
    <property type="match status" value="1"/>
</dbReference>
<dbReference type="InterPro" id="IPR007453">
    <property type="entry name" value="DsrC/TusE"/>
</dbReference>
<sequence>MSQKQTNQPLESCADLDERGFVRDPEHWNAALAELLAQTHGITLTDAHWRAIASLRQDYLATANLPVERTICAALNLMPDCLARLFGGPLSAWMIAGLPDPGVEARTYLENMEVPAPDSLA</sequence>
<evidence type="ECO:0000256" key="3">
    <source>
        <dbReference type="ARBA" id="ARBA00022490"/>
    </source>
</evidence>
<dbReference type="InterPro" id="IPR042072">
    <property type="entry name" value="DsrC-like_C"/>
</dbReference>
<dbReference type="Pfam" id="PF04358">
    <property type="entry name" value="DsrC"/>
    <property type="match status" value="1"/>
</dbReference>
<name>A0ABZ0SB48_9GAMM</name>
<dbReference type="SUPFAM" id="SSF69721">
    <property type="entry name" value="DsrC, the gamma subunit of dissimilatory sulfite reductase"/>
    <property type="match status" value="1"/>
</dbReference>
<organism evidence="4 5">
    <name type="scientific">Thiorhodovibrio winogradskyi</name>
    <dbReference type="NCBI Taxonomy" id="77007"/>
    <lineage>
        <taxon>Bacteria</taxon>
        <taxon>Pseudomonadati</taxon>
        <taxon>Pseudomonadota</taxon>
        <taxon>Gammaproteobacteria</taxon>
        <taxon>Chromatiales</taxon>
        <taxon>Chromatiaceae</taxon>
        <taxon>Thiorhodovibrio</taxon>
    </lineage>
</organism>
<accession>A0ABZ0SB48</accession>
<dbReference type="Gene3D" id="1.10.10.370">
    <property type="entry name" value="DsrC-like protein, C-terminal domain"/>
    <property type="match status" value="1"/>
</dbReference>
<keyword evidence="3" id="KW-0963">Cytoplasm</keyword>